<dbReference type="GO" id="GO:0071555">
    <property type="term" value="P:cell wall organization"/>
    <property type="evidence" value="ECO:0007669"/>
    <property type="project" value="UniProtKB-KW"/>
</dbReference>
<comment type="function">
    <text evidence="2">Cell wall formation.</text>
</comment>
<evidence type="ECO:0000256" key="12">
    <source>
        <dbReference type="ARBA" id="ARBA00022984"/>
    </source>
</evidence>
<dbReference type="InterPro" id="IPR016166">
    <property type="entry name" value="FAD-bd_PCMH"/>
</dbReference>
<comment type="catalytic activity">
    <reaction evidence="16">
        <text>UDP-N-acetyl-alpha-D-muramate + NADP(+) = UDP-N-acetyl-3-O-(1-carboxyvinyl)-alpha-D-glucosamine + NADPH + H(+)</text>
        <dbReference type="Rhea" id="RHEA:12248"/>
        <dbReference type="ChEBI" id="CHEBI:15378"/>
        <dbReference type="ChEBI" id="CHEBI:57783"/>
        <dbReference type="ChEBI" id="CHEBI:58349"/>
        <dbReference type="ChEBI" id="CHEBI:68483"/>
        <dbReference type="ChEBI" id="CHEBI:70757"/>
        <dbReference type="EC" id="1.3.1.98"/>
    </reaction>
</comment>
<dbReference type="Pfam" id="PF01565">
    <property type="entry name" value="FAD_binding_4"/>
    <property type="match status" value="1"/>
</dbReference>
<keyword evidence="8" id="KW-0285">Flavoprotein</keyword>
<evidence type="ECO:0000313" key="19">
    <source>
        <dbReference type="Proteomes" id="UP001630127"/>
    </source>
</evidence>
<dbReference type="NCBIfam" id="TIGR00179">
    <property type="entry name" value="murB"/>
    <property type="match status" value="1"/>
</dbReference>
<dbReference type="PANTHER" id="PTHR21071">
    <property type="entry name" value="UDP-N-ACETYLENOLPYRUVOYLGLUCOSAMINE REDUCTASE"/>
    <property type="match status" value="1"/>
</dbReference>
<comment type="caution">
    <text evidence="18">The sequence shown here is derived from an EMBL/GenBank/DDBJ whole genome shotgun (WGS) entry which is preliminary data.</text>
</comment>
<sequence>MSSPLFQSRPLLLLKPTRKIFSLSHPQNNSLNRSPSTHSRNGLTFLRHKKLLTDLSTWGIGGPCNHFVQVFEQTQLVSAIRYCKENSLRFMIIGKGSNCLFDDLGYDGCVILNRIEFLEKIEHGVYRVGSGYPFNRLGVQSATEGLSGLEFAAGIPGTVGGAAFMNAGANGQETGDAIDTMEIITCEGEFQMLNRGDLRFGYRSSVCQDMKNLAAITAVTFRLNNLESARDRQLEYLERRKQSQPLRERSAGSVFRNPSDLGVSAAELIERSGLKGFKIGGAMVSNKHANFFINCGGASSQDMLELIGLVKKTVYQKFGVKLKEEVLYVHPYIEDTNL</sequence>
<evidence type="ECO:0000256" key="1">
    <source>
        <dbReference type="ARBA" id="ARBA00001974"/>
    </source>
</evidence>
<dbReference type="AlphaFoldDB" id="A0ABD3A4U4"/>
<dbReference type="InterPro" id="IPR016167">
    <property type="entry name" value="FAD-bd_PCMH_sub1"/>
</dbReference>
<dbReference type="Gene3D" id="3.30.43.10">
    <property type="entry name" value="Uridine Diphospho-n-acetylenolpyruvylglucosamine Reductase, domain 2"/>
    <property type="match status" value="1"/>
</dbReference>
<comment type="pathway">
    <text evidence="4">Cell wall biogenesis; peptidoglycan biosynthesis.</text>
</comment>
<evidence type="ECO:0000256" key="14">
    <source>
        <dbReference type="ARBA" id="ARBA00023306"/>
    </source>
</evidence>
<dbReference type="GO" id="GO:0008762">
    <property type="term" value="F:UDP-N-acetylmuramate dehydrogenase activity"/>
    <property type="evidence" value="ECO:0007669"/>
    <property type="project" value="UniProtKB-EC"/>
</dbReference>
<accession>A0ABD3A4U4</accession>
<evidence type="ECO:0000256" key="8">
    <source>
        <dbReference type="ARBA" id="ARBA00022630"/>
    </source>
</evidence>
<dbReference type="InterPro" id="IPR011601">
    <property type="entry name" value="MurB_C"/>
</dbReference>
<dbReference type="GO" id="GO:0008360">
    <property type="term" value="P:regulation of cell shape"/>
    <property type="evidence" value="ECO:0007669"/>
    <property type="project" value="UniProtKB-KW"/>
</dbReference>
<evidence type="ECO:0000256" key="4">
    <source>
        <dbReference type="ARBA" id="ARBA00004752"/>
    </source>
</evidence>
<dbReference type="GO" id="GO:0051301">
    <property type="term" value="P:cell division"/>
    <property type="evidence" value="ECO:0007669"/>
    <property type="project" value="UniProtKB-KW"/>
</dbReference>
<evidence type="ECO:0000259" key="17">
    <source>
        <dbReference type="PROSITE" id="PS51387"/>
    </source>
</evidence>
<evidence type="ECO:0000256" key="2">
    <source>
        <dbReference type="ARBA" id="ARBA00003921"/>
    </source>
</evidence>
<keyword evidence="13" id="KW-0560">Oxidoreductase</keyword>
<evidence type="ECO:0000256" key="5">
    <source>
        <dbReference type="ARBA" id="ARBA00012518"/>
    </source>
</evidence>
<gene>
    <name evidence="18" type="ORF">ACH5RR_013839</name>
</gene>
<keyword evidence="6" id="KW-0963">Cytoplasm</keyword>
<evidence type="ECO:0000256" key="15">
    <source>
        <dbReference type="ARBA" id="ARBA00023316"/>
    </source>
</evidence>
<dbReference type="SUPFAM" id="SSF56176">
    <property type="entry name" value="FAD-binding/transporter-associated domain-like"/>
    <property type="match status" value="1"/>
</dbReference>
<proteinExistence type="inferred from homology"/>
<dbReference type="HAMAP" id="MF_00037">
    <property type="entry name" value="MurB"/>
    <property type="match status" value="1"/>
</dbReference>
<evidence type="ECO:0000256" key="16">
    <source>
        <dbReference type="ARBA" id="ARBA00048914"/>
    </source>
</evidence>
<dbReference type="EMBL" id="JBJUIK010000006">
    <property type="protein sequence ID" value="KAL3525467.1"/>
    <property type="molecule type" value="Genomic_DNA"/>
</dbReference>
<comment type="cofactor">
    <cofactor evidence="1">
        <name>FAD</name>
        <dbReference type="ChEBI" id="CHEBI:57692"/>
    </cofactor>
</comment>
<name>A0ABD3A4U4_9GENT</name>
<evidence type="ECO:0000313" key="18">
    <source>
        <dbReference type="EMBL" id="KAL3525467.1"/>
    </source>
</evidence>
<dbReference type="NCBIfam" id="NF010480">
    <property type="entry name" value="PRK13905.1"/>
    <property type="match status" value="1"/>
</dbReference>
<dbReference type="Gene3D" id="3.90.78.10">
    <property type="entry name" value="UDP-N-acetylenolpyruvoylglucosamine reductase, C-terminal domain"/>
    <property type="match status" value="1"/>
</dbReference>
<keyword evidence="15" id="KW-0961">Cell wall biogenesis/degradation</keyword>
<dbReference type="InterPro" id="IPR016169">
    <property type="entry name" value="FAD-bd_PCMH_sub2"/>
</dbReference>
<dbReference type="GO" id="GO:0005737">
    <property type="term" value="C:cytoplasm"/>
    <property type="evidence" value="ECO:0007669"/>
    <property type="project" value="UniProtKB-SubCell"/>
</dbReference>
<keyword evidence="7" id="KW-0132">Cell division</keyword>
<dbReference type="Proteomes" id="UP001630127">
    <property type="component" value="Unassembled WGS sequence"/>
</dbReference>
<dbReference type="InterPro" id="IPR006094">
    <property type="entry name" value="Oxid_FAD_bind_N"/>
</dbReference>
<keyword evidence="14" id="KW-0131">Cell cycle</keyword>
<keyword evidence="11" id="KW-0133">Cell shape</keyword>
<feature type="domain" description="FAD-binding PCMH-type" evidence="17">
    <location>
        <begin position="60"/>
        <end position="226"/>
    </location>
</feature>
<evidence type="ECO:0000256" key="11">
    <source>
        <dbReference type="ARBA" id="ARBA00022960"/>
    </source>
</evidence>
<comment type="subcellular location">
    <subcellularLocation>
        <location evidence="3">Cytoplasm</location>
    </subcellularLocation>
</comment>
<dbReference type="InterPro" id="IPR036635">
    <property type="entry name" value="MurB_C_sf"/>
</dbReference>
<organism evidence="18 19">
    <name type="scientific">Cinchona calisaya</name>
    <dbReference type="NCBI Taxonomy" id="153742"/>
    <lineage>
        <taxon>Eukaryota</taxon>
        <taxon>Viridiplantae</taxon>
        <taxon>Streptophyta</taxon>
        <taxon>Embryophyta</taxon>
        <taxon>Tracheophyta</taxon>
        <taxon>Spermatophyta</taxon>
        <taxon>Magnoliopsida</taxon>
        <taxon>eudicotyledons</taxon>
        <taxon>Gunneridae</taxon>
        <taxon>Pentapetalae</taxon>
        <taxon>asterids</taxon>
        <taxon>lamiids</taxon>
        <taxon>Gentianales</taxon>
        <taxon>Rubiaceae</taxon>
        <taxon>Cinchonoideae</taxon>
        <taxon>Cinchoneae</taxon>
        <taxon>Cinchona</taxon>
    </lineage>
</organism>
<dbReference type="PROSITE" id="PS51387">
    <property type="entry name" value="FAD_PCMH"/>
    <property type="match status" value="1"/>
</dbReference>
<dbReference type="Gene3D" id="3.30.465.10">
    <property type="match status" value="1"/>
</dbReference>
<dbReference type="PANTHER" id="PTHR21071:SF4">
    <property type="entry name" value="UDP-N-ACETYLENOLPYRUVOYLGLUCOSAMINE REDUCTASE"/>
    <property type="match status" value="1"/>
</dbReference>
<keyword evidence="9" id="KW-0274">FAD</keyword>
<dbReference type="SUPFAM" id="SSF56194">
    <property type="entry name" value="Uridine diphospho-N-Acetylenolpyruvylglucosamine reductase, MurB, C-terminal domain"/>
    <property type="match status" value="1"/>
</dbReference>
<dbReference type="InterPro" id="IPR036318">
    <property type="entry name" value="FAD-bd_PCMH-like_sf"/>
</dbReference>
<evidence type="ECO:0000256" key="7">
    <source>
        <dbReference type="ARBA" id="ARBA00022618"/>
    </source>
</evidence>
<keyword evidence="19" id="KW-1185">Reference proteome</keyword>
<dbReference type="InterPro" id="IPR003170">
    <property type="entry name" value="MurB"/>
</dbReference>
<dbReference type="Pfam" id="PF02873">
    <property type="entry name" value="MurB_C"/>
    <property type="match status" value="1"/>
</dbReference>
<evidence type="ECO:0000256" key="3">
    <source>
        <dbReference type="ARBA" id="ARBA00004496"/>
    </source>
</evidence>
<keyword evidence="10" id="KW-0521">NADP</keyword>
<evidence type="ECO:0000256" key="10">
    <source>
        <dbReference type="ARBA" id="ARBA00022857"/>
    </source>
</evidence>
<dbReference type="EC" id="1.3.1.98" evidence="5"/>
<keyword evidence="12" id="KW-0573">Peptidoglycan synthesis</keyword>
<evidence type="ECO:0000256" key="9">
    <source>
        <dbReference type="ARBA" id="ARBA00022827"/>
    </source>
</evidence>
<evidence type="ECO:0000256" key="6">
    <source>
        <dbReference type="ARBA" id="ARBA00022490"/>
    </source>
</evidence>
<reference evidence="18 19" key="1">
    <citation type="submission" date="2024-11" db="EMBL/GenBank/DDBJ databases">
        <title>A near-complete genome assembly of Cinchona calisaya.</title>
        <authorList>
            <person name="Lian D.C."/>
            <person name="Zhao X.W."/>
            <person name="Wei L."/>
        </authorList>
    </citation>
    <scope>NUCLEOTIDE SEQUENCE [LARGE SCALE GENOMIC DNA]</scope>
    <source>
        <tissue evidence="18">Nenye</tissue>
    </source>
</reference>
<protein>
    <recommendedName>
        <fullName evidence="5">UDP-N-acetylmuramate dehydrogenase</fullName>
        <ecNumber evidence="5">1.3.1.98</ecNumber>
    </recommendedName>
</protein>
<evidence type="ECO:0000256" key="13">
    <source>
        <dbReference type="ARBA" id="ARBA00023002"/>
    </source>
</evidence>